<evidence type="ECO:0000256" key="1">
    <source>
        <dbReference type="SAM" id="SignalP"/>
    </source>
</evidence>
<gene>
    <name evidence="2" type="ORF">CW354_21200</name>
</gene>
<protein>
    <submittedName>
        <fullName evidence="2">Uncharacterized protein</fullName>
    </submittedName>
</protein>
<feature type="signal peptide" evidence="1">
    <location>
        <begin position="1"/>
        <end position="27"/>
    </location>
</feature>
<reference evidence="2 3" key="1">
    <citation type="submission" date="2017-12" db="EMBL/GenBank/DDBJ databases">
        <authorList>
            <person name="Hurst M.R.H."/>
        </authorList>
    </citation>
    <scope>NUCLEOTIDE SEQUENCE [LARGE SCALE GENOMIC DNA]</scope>
    <source>
        <strain evidence="2 3">SY-3-19</strain>
    </source>
</reference>
<comment type="caution">
    <text evidence="2">The sequence shown here is derived from an EMBL/GenBank/DDBJ whole genome shotgun (WGS) entry which is preliminary data.</text>
</comment>
<evidence type="ECO:0000313" key="3">
    <source>
        <dbReference type="Proteomes" id="UP000239504"/>
    </source>
</evidence>
<evidence type="ECO:0000313" key="2">
    <source>
        <dbReference type="EMBL" id="PQA85464.1"/>
    </source>
</evidence>
<name>A0A2S7JYY3_9PROT</name>
<keyword evidence="3" id="KW-1185">Reference proteome</keyword>
<keyword evidence="1" id="KW-0732">Signal</keyword>
<dbReference type="AlphaFoldDB" id="A0A2S7JYY3"/>
<dbReference type="OrthoDB" id="9941079at2"/>
<organism evidence="2 3">
    <name type="scientific">Hyphococcus luteus</name>
    <dbReference type="NCBI Taxonomy" id="2058213"/>
    <lineage>
        <taxon>Bacteria</taxon>
        <taxon>Pseudomonadati</taxon>
        <taxon>Pseudomonadota</taxon>
        <taxon>Alphaproteobacteria</taxon>
        <taxon>Parvularculales</taxon>
        <taxon>Parvularculaceae</taxon>
        <taxon>Hyphococcus</taxon>
    </lineage>
</organism>
<dbReference type="RefSeq" id="WP_104832104.1">
    <property type="nucleotide sequence ID" value="NZ_PJCH01000017.1"/>
</dbReference>
<proteinExistence type="predicted"/>
<feature type="chain" id="PRO_5015647787" evidence="1">
    <location>
        <begin position="28"/>
        <end position="157"/>
    </location>
</feature>
<dbReference type="EMBL" id="PJCH01000017">
    <property type="protein sequence ID" value="PQA85464.1"/>
    <property type="molecule type" value="Genomic_DNA"/>
</dbReference>
<sequence length="157" mass="17898">MFKIESKKAFLCIIFMVFSAFSMPSFAQADEETEWKSSLSEDEIRNAELDTAVRRSFTTGAISKSRNENNHRTLVVQLPRGAEIIDIRAYMKNAPWPNNCDLGSVDFKRCPVGSGECPISWSKVRNLRVSSSRIVSANFHNWSDCNLRTGMLEVLWR</sequence>
<dbReference type="Proteomes" id="UP000239504">
    <property type="component" value="Unassembled WGS sequence"/>
</dbReference>
<accession>A0A2S7JYY3</accession>